<accession>A0A1B7MEF5</accession>
<organism evidence="1 2">
    <name type="scientific">Rhizopogon vinicolor AM-OR11-026</name>
    <dbReference type="NCBI Taxonomy" id="1314800"/>
    <lineage>
        <taxon>Eukaryota</taxon>
        <taxon>Fungi</taxon>
        <taxon>Dikarya</taxon>
        <taxon>Basidiomycota</taxon>
        <taxon>Agaricomycotina</taxon>
        <taxon>Agaricomycetes</taxon>
        <taxon>Agaricomycetidae</taxon>
        <taxon>Boletales</taxon>
        <taxon>Suillineae</taxon>
        <taxon>Rhizopogonaceae</taxon>
        <taxon>Rhizopogon</taxon>
    </lineage>
</organism>
<dbReference type="Proteomes" id="UP000092154">
    <property type="component" value="Unassembled WGS sequence"/>
</dbReference>
<dbReference type="InParanoid" id="A0A1B7MEF5"/>
<sequence>MSITNQNTWRVSLPPYHARVDAASMGYSSSTVWMQTLAYASLSFSVLAAQREDEDLWRKRGMQKQRKLDVLEYWHLQTVLHQQTRDLCYN</sequence>
<proteinExistence type="predicted"/>
<reference evidence="1 2" key="1">
    <citation type="submission" date="2016-06" db="EMBL/GenBank/DDBJ databases">
        <title>Comparative genomics of the ectomycorrhizal sister species Rhizopogon vinicolor and Rhizopogon vesiculosus (Basidiomycota: Boletales) reveals a divergence of the mating type B locus.</title>
        <authorList>
            <consortium name="DOE Joint Genome Institute"/>
            <person name="Mujic A.B."/>
            <person name="Kuo A."/>
            <person name="Tritt A."/>
            <person name="Lipzen A."/>
            <person name="Chen C."/>
            <person name="Johnson J."/>
            <person name="Sharma A."/>
            <person name="Barry K."/>
            <person name="Grigoriev I.V."/>
            <person name="Spatafora J.W."/>
        </authorList>
    </citation>
    <scope>NUCLEOTIDE SEQUENCE [LARGE SCALE GENOMIC DNA]</scope>
    <source>
        <strain evidence="1 2">AM-OR11-026</strain>
    </source>
</reference>
<dbReference type="EMBL" id="KV449718">
    <property type="protein sequence ID" value="OAX30975.1"/>
    <property type="molecule type" value="Genomic_DNA"/>
</dbReference>
<protein>
    <submittedName>
        <fullName evidence="1">Uncharacterized protein</fullName>
    </submittedName>
</protein>
<dbReference type="OrthoDB" id="3219854at2759"/>
<keyword evidence="2" id="KW-1185">Reference proteome</keyword>
<evidence type="ECO:0000313" key="2">
    <source>
        <dbReference type="Proteomes" id="UP000092154"/>
    </source>
</evidence>
<gene>
    <name evidence="1" type="ORF">K503DRAFT_806509</name>
</gene>
<name>A0A1B7MEF5_9AGAM</name>
<dbReference type="AlphaFoldDB" id="A0A1B7MEF5"/>
<evidence type="ECO:0000313" key="1">
    <source>
        <dbReference type="EMBL" id="OAX30975.1"/>
    </source>
</evidence>